<dbReference type="EMBL" id="BAAFGZ010000197">
    <property type="protein sequence ID" value="GAB0136482.1"/>
    <property type="molecule type" value="Genomic_DNA"/>
</dbReference>
<organism evidence="2 3">
    <name type="scientific">Epichloe bromicola</name>
    <dbReference type="NCBI Taxonomy" id="79588"/>
    <lineage>
        <taxon>Eukaryota</taxon>
        <taxon>Fungi</taxon>
        <taxon>Dikarya</taxon>
        <taxon>Ascomycota</taxon>
        <taxon>Pezizomycotina</taxon>
        <taxon>Sordariomycetes</taxon>
        <taxon>Hypocreomycetidae</taxon>
        <taxon>Hypocreales</taxon>
        <taxon>Clavicipitaceae</taxon>
        <taxon>Epichloe</taxon>
    </lineage>
</organism>
<protein>
    <recommendedName>
        <fullName evidence="4">Aminoglycoside phosphotransferase domain-containing protein</fullName>
    </recommendedName>
</protein>
<gene>
    <name evidence="2" type="primary">g4782</name>
    <name evidence="2" type="ORF">EsDP_00004782</name>
</gene>
<accession>A0ABQ0CSR2</accession>
<sequence>MPALTIEQDRTDQPHQAQPQPHTLNSGLSDSGSLAKALDDDDNVLVPMRYPLLREAFLKSLESKRDVIEAAVRLHLGVRHCHLGVREVWSSGSFNVALPIFISQNRIVYMRIPLPYRVGEAHCPGNVEEKLQTEIATYMWLRENCPDVPIPELHAFGLPDGSTMSENEGIPTDIPRHRTYTQVESYLSDLLTFQDNKIRHQPNAVQSEADGKMQLAALAALRATMHHFIRPECRDGPFFLRLTDLHQNNIFVDEDWNIVTVIDLEWAHSVPPEMHLPPFWLSSRKALDCFEDEAAITDYEAILEEYWTIYETEERKRNGTVVQAPLQRDVWARGSFWYFEALRVPRGMYTLFNRHIQPLYNKEHPNRKIFDDVFYWYWGFGAQDLIDKKLRDKEEYVASVREAFTEGSSKN</sequence>
<dbReference type="PANTHER" id="PTHR21310">
    <property type="entry name" value="AMINOGLYCOSIDE PHOSPHOTRANSFERASE-RELATED-RELATED"/>
    <property type="match status" value="1"/>
</dbReference>
<reference evidence="3" key="1">
    <citation type="submission" date="2024-06" db="EMBL/GenBank/DDBJ databases">
        <title>Draft Genome Sequences of Epichloe bromicola Strains Isolated from Elymus ciliaris.</title>
        <authorList>
            <consortium name="Epichloe bromicola genome sequencing consortium"/>
            <person name="Miura A."/>
            <person name="Imano S."/>
            <person name="Ashida A."/>
            <person name="Sato I."/>
            <person name="Chiba S."/>
            <person name="Tanaka A."/>
            <person name="Camagna M."/>
            <person name="Takemoto D."/>
        </authorList>
    </citation>
    <scope>NUCLEOTIDE SEQUENCE [LARGE SCALE GENOMIC DNA]</scope>
    <source>
        <strain evidence="3">DP</strain>
    </source>
</reference>
<feature type="compositionally biased region" description="Polar residues" evidence="1">
    <location>
        <begin position="14"/>
        <end position="32"/>
    </location>
</feature>
<dbReference type="PANTHER" id="PTHR21310:SF37">
    <property type="entry name" value="AMINOGLYCOSIDE PHOSPHOTRANSFERASE DOMAIN-CONTAINING PROTEIN"/>
    <property type="match status" value="1"/>
</dbReference>
<feature type="region of interest" description="Disordered" evidence="1">
    <location>
        <begin position="1"/>
        <end position="32"/>
    </location>
</feature>
<dbReference type="SUPFAM" id="SSF56112">
    <property type="entry name" value="Protein kinase-like (PK-like)"/>
    <property type="match status" value="1"/>
</dbReference>
<evidence type="ECO:0008006" key="4">
    <source>
        <dbReference type="Google" id="ProtNLM"/>
    </source>
</evidence>
<evidence type="ECO:0000313" key="3">
    <source>
        <dbReference type="Proteomes" id="UP001562357"/>
    </source>
</evidence>
<proteinExistence type="predicted"/>
<keyword evidence="3" id="KW-1185">Reference proteome</keyword>
<evidence type="ECO:0000313" key="2">
    <source>
        <dbReference type="EMBL" id="GAB0136482.1"/>
    </source>
</evidence>
<dbReference type="Proteomes" id="UP001562357">
    <property type="component" value="Unassembled WGS sequence"/>
</dbReference>
<comment type="caution">
    <text evidence="2">The sequence shown here is derived from an EMBL/GenBank/DDBJ whole genome shotgun (WGS) entry which is preliminary data.</text>
</comment>
<dbReference type="InterPro" id="IPR051678">
    <property type="entry name" value="AGP_Transferase"/>
</dbReference>
<evidence type="ECO:0000256" key="1">
    <source>
        <dbReference type="SAM" id="MobiDB-lite"/>
    </source>
</evidence>
<dbReference type="InterPro" id="IPR011009">
    <property type="entry name" value="Kinase-like_dom_sf"/>
</dbReference>
<name>A0ABQ0CSR2_9HYPO</name>